<protein>
    <recommendedName>
        <fullName evidence="9">Beta sliding clamp</fullName>
    </recommendedName>
</protein>
<dbReference type="InterPro" id="IPR022634">
    <property type="entry name" value="DNA_polIII_beta_N"/>
</dbReference>
<proteinExistence type="inferred from homology"/>
<accession>A0A1F5XF47</accession>
<evidence type="ECO:0000256" key="3">
    <source>
        <dbReference type="ARBA" id="ARBA00022490"/>
    </source>
</evidence>
<keyword evidence="3 9" id="KW-0963">Cytoplasm</keyword>
<name>A0A1F5XF47_9BACT</name>
<evidence type="ECO:0000256" key="8">
    <source>
        <dbReference type="ARBA" id="ARBA00023125"/>
    </source>
</evidence>
<gene>
    <name evidence="13" type="ORF">A3B19_00430</name>
</gene>
<organism evidence="13 14">
    <name type="scientific">Candidatus Giovannonibacteria bacterium RIFCSPLOWO2_01_FULL_46_32</name>
    <dbReference type="NCBI Taxonomy" id="1798353"/>
    <lineage>
        <taxon>Bacteria</taxon>
        <taxon>Candidatus Giovannoniibacteriota</taxon>
    </lineage>
</organism>
<dbReference type="AlphaFoldDB" id="A0A1F5XF47"/>
<dbReference type="SUPFAM" id="SSF55979">
    <property type="entry name" value="DNA clamp"/>
    <property type="match status" value="3"/>
</dbReference>
<dbReference type="Gene3D" id="3.70.10.10">
    <property type="match status" value="1"/>
</dbReference>
<keyword evidence="7 9" id="KW-0239">DNA-directed DNA polymerase</keyword>
<dbReference type="GO" id="GO:0003677">
    <property type="term" value="F:DNA binding"/>
    <property type="evidence" value="ECO:0007669"/>
    <property type="project" value="UniProtKB-UniRule"/>
</dbReference>
<dbReference type="Pfam" id="PF02768">
    <property type="entry name" value="DNA_pol3_beta_3"/>
    <property type="match status" value="1"/>
</dbReference>
<dbReference type="GO" id="GO:0006271">
    <property type="term" value="P:DNA strand elongation involved in DNA replication"/>
    <property type="evidence" value="ECO:0007669"/>
    <property type="project" value="TreeGrafter"/>
</dbReference>
<dbReference type="GO" id="GO:0005737">
    <property type="term" value="C:cytoplasm"/>
    <property type="evidence" value="ECO:0007669"/>
    <property type="project" value="UniProtKB-SubCell"/>
</dbReference>
<dbReference type="GO" id="GO:0003887">
    <property type="term" value="F:DNA-directed DNA polymerase activity"/>
    <property type="evidence" value="ECO:0007669"/>
    <property type="project" value="UniProtKB-UniRule"/>
</dbReference>
<dbReference type="SMART" id="SM00480">
    <property type="entry name" value="POL3Bc"/>
    <property type="match status" value="1"/>
</dbReference>
<sequence length="372" mass="41389">MKCVILSDNLKKILSLVERSTTRDITLPILNSFLISAENGLLEITGTNLELGIESSIRGSIQEQGSIVIPAKIFSSYISTLQKDEKVSLESKENDVVVKTQSQETIFKGFPFGDFPPFPHVKELYTMTLGRLDLTQAITKTLVAISRSTIKPELSSILFKITKEIVVLSSTDSFRLSEEKIKPISYSVGVSQESFLLPLRTCEELIKVCESNSENNVVFSVGNGEVFIRISNTNLYSRLTEGNFPEYQQIIPRQYSTSMVIDRQLLAGHIKRASIFSNKLNSVTITLNPESKTCAVESNNRDVGDYKAEFKSDSKGSPVTIVFNFHYLLDGIESFTDESLFMGFNGDSNPLLIKSPKKESSLYVVMPMKGAV</sequence>
<comment type="subunit">
    <text evidence="9">Forms a ring-shaped head-to-tail homodimer around DNA.</text>
</comment>
<feature type="domain" description="DNA polymerase III beta sliding clamp C-terminal" evidence="12">
    <location>
        <begin position="249"/>
        <end position="368"/>
    </location>
</feature>
<evidence type="ECO:0000256" key="7">
    <source>
        <dbReference type="ARBA" id="ARBA00022932"/>
    </source>
</evidence>
<dbReference type="InterPro" id="IPR046938">
    <property type="entry name" value="DNA_clamp_sf"/>
</dbReference>
<evidence type="ECO:0000256" key="9">
    <source>
        <dbReference type="PIRNR" id="PIRNR000804"/>
    </source>
</evidence>
<dbReference type="PANTHER" id="PTHR30478">
    <property type="entry name" value="DNA POLYMERASE III SUBUNIT BETA"/>
    <property type="match status" value="1"/>
</dbReference>
<evidence type="ECO:0000259" key="12">
    <source>
        <dbReference type="Pfam" id="PF02768"/>
    </source>
</evidence>
<dbReference type="NCBIfam" id="TIGR00663">
    <property type="entry name" value="dnan"/>
    <property type="match status" value="1"/>
</dbReference>
<dbReference type="GO" id="GO:0008408">
    <property type="term" value="F:3'-5' exonuclease activity"/>
    <property type="evidence" value="ECO:0007669"/>
    <property type="project" value="InterPro"/>
</dbReference>
<comment type="subcellular location">
    <subcellularLocation>
        <location evidence="1 9">Cytoplasm</location>
    </subcellularLocation>
</comment>
<dbReference type="PIRSF" id="PIRSF000804">
    <property type="entry name" value="DNA_pol_III_b"/>
    <property type="match status" value="1"/>
</dbReference>
<dbReference type="PANTHER" id="PTHR30478:SF0">
    <property type="entry name" value="BETA SLIDING CLAMP"/>
    <property type="match status" value="1"/>
</dbReference>
<dbReference type="InterPro" id="IPR022637">
    <property type="entry name" value="DNA_polIII_beta_cen"/>
</dbReference>
<keyword evidence="4 9" id="KW-0808">Transferase</keyword>
<comment type="function">
    <text evidence="9">Confers DNA tethering and processivity to DNA polymerases and other proteins. Acts as a clamp, forming a ring around DNA (a reaction catalyzed by the clamp-loading complex) which diffuses in an ATP-independent manner freely and bidirectionally along dsDNA. Initially characterized for its ability to contact the catalytic subunit of DNA polymerase III (Pol III), a complex, multichain enzyme responsible for most of the replicative synthesis in bacteria; Pol III exhibits 3'-5' exonuclease proofreading activity. The beta chain is required for initiation of replication as well as for processivity of DNA replication.</text>
</comment>
<comment type="similarity">
    <text evidence="2 9">Belongs to the beta sliding clamp family.</text>
</comment>
<evidence type="ECO:0000313" key="13">
    <source>
        <dbReference type="EMBL" id="OGF86548.1"/>
    </source>
</evidence>
<comment type="caution">
    <text evidence="13">The sequence shown here is derived from an EMBL/GenBank/DDBJ whole genome shotgun (WGS) entry which is preliminary data.</text>
</comment>
<keyword evidence="8" id="KW-0238">DNA-binding</keyword>
<feature type="domain" description="DNA polymerase III beta sliding clamp central" evidence="11">
    <location>
        <begin position="133"/>
        <end position="246"/>
    </location>
</feature>
<evidence type="ECO:0000256" key="4">
    <source>
        <dbReference type="ARBA" id="ARBA00022679"/>
    </source>
</evidence>
<dbReference type="EMBL" id="MFIF01000017">
    <property type="protein sequence ID" value="OGF86548.1"/>
    <property type="molecule type" value="Genomic_DNA"/>
</dbReference>
<dbReference type="Pfam" id="PF02767">
    <property type="entry name" value="DNA_pol3_beta_2"/>
    <property type="match status" value="1"/>
</dbReference>
<dbReference type="Proteomes" id="UP000177346">
    <property type="component" value="Unassembled WGS sequence"/>
</dbReference>
<dbReference type="InterPro" id="IPR001001">
    <property type="entry name" value="DNA_polIII_beta"/>
</dbReference>
<dbReference type="Pfam" id="PF00712">
    <property type="entry name" value="DNA_pol3_beta"/>
    <property type="match status" value="1"/>
</dbReference>
<dbReference type="CDD" id="cd00140">
    <property type="entry name" value="beta_clamp"/>
    <property type="match status" value="1"/>
</dbReference>
<evidence type="ECO:0000256" key="1">
    <source>
        <dbReference type="ARBA" id="ARBA00004496"/>
    </source>
</evidence>
<evidence type="ECO:0000259" key="10">
    <source>
        <dbReference type="Pfam" id="PF00712"/>
    </source>
</evidence>
<evidence type="ECO:0000313" key="14">
    <source>
        <dbReference type="Proteomes" id="UP000177346"/>
    </source>
</evidence>
<keyword evidence="6 9" id="KW-0235">DNA replication</keyword>
<evidence type="ECO:0000256" key="5">
    <source>
        <dbReference type="ARBA" id="ARBA00022695"/>
    </source>
</evidence>
<dbReference type="GO" id="GO:0009360">
    <property type="term" value="C:DNA polymerase III complex"/>
    <property type="evidence" value="ECO:0007669"/>
    <property type="project" value="InterPro"/>
</dbReference>
<feature type="domain" description="DNA polymerase III beta sliding clamp N-terminal" evidence="10">
    <location>
        <begin position="1"/>
        <end position="117"/>
    </location>
</feature>
<dbReference type="InterPro" id="IPR022635">
    <property type="entry name" value="DNA_polIII_beta_C"/>
</dbReference>
<evidence type="ECO:0000256" key="2">
    <source>
        <dbReference type="ARBA" id="ARBA00010752"/>
    </source>
</evidence>
<reference evidence="13 14" key="1">
    <citation type="journal article" date="2016" name="Nat. Commun.">
        <title>Thousands of microbial genomes shed light on interconnected biogeochemical processes in an aquifer system.</title>
        <authorList>
            <person name="Anantharaman K."/>
            <person name="Brown C.T."/>
            <person name="Hug L.A."/>
            <person name="Sharon I."/>
            <person name="Castelle C.J."/>
            <person name="Probst A.J."/>
            <person name="Thomas B.C."/>
            <person name="Singh A."/>
            <person name="Wilkins M.J."/>
            <person name="Karaoz U."/>
            <person name="Brodie E.L."/>
            <person name="Williams K.H."/>
            <person name="Hubbard S.S."/>
            <person name="Banfield J.F."/>
        </authorList>
    </citation>
    <scope>NUCLEOTIDE SEQUENCE [LARGE SCALE GENOMIC DNA]</scope>
</reference>
<evidence type="ECO:0000259" key="11">
    <source>
        <dbReference type="Pfam" id="PF02767"/>
    </source>
</evidence>
<dbReference type="Gene3D" id="3.10.150.10">
    <property type="entry name" value="DNA Polymerase III, subunit A, domain 2"/>
    <property type="match status" value="1"/>
</dbReference>
<evidence type="ECO:0000256" key="6">
    <source>
        <dbReference type="ARBA" id="ARBA00022705"/>
    </source>
</evidence>
<keyword evidence="5 9" id="KW-0548">Nucleotidyltransferase</keyword>